<dbReference type="AlphaFoldDB" id="A0A5D8QAT4"/>
<evidence type="ECO:0000256" key="2">
    <source>
        <dbReference type="ARBA" id="ARBA00022475"/>
    </source>
</evidence>
<protein>
    <recommendedName>
        <fullName evidence="6">UPF0316 protein FWJ32_08170</fullName>
    </recommendedName>
</protein>
<organism evidence="9 10">
    <name type="scientific">Calorimonas adulescens</name>
    <dbReference type="NCBI Taxonomy" id="2606906"/>
    <lineage>
        <taxon>Bacteria</taxon>
        <taxon>Bacillati</taxon>
        <taxon>Bacillota</taxon>
        <taxon>Clostridia</taxon>
        <taxon>Thermoanaerobacterales</taxon>
        <taxon>Thermoanaerobacteraceae</taxon>
        <taxon>Calorimonas</taxon>
    </lineage>
</organism>
<reference evidence="9 10" key="1">
    <citation type="submission" date="2019-08" db="EMBL/GenBank/DDBJ databases">
        <title>Calorimonas adulescens gen. nov., sp. nov., an anaerobic thermophilic bacterium from Sakhalin hot spring.</title>
        <authorList>
            <person name="Khomyakova M.A."/>
            <person name="Merkel A.Y."/>
            <person name="Novikov A."/>
            <person name="Bonch-Osmolovskaya E.A."/>
            <person name="Slobodkin A.I."/>
        </authorList>
    </citation>
    <scope>NUCLEOTIDE SEQUENCE [LARGE SCALE GENOMIC DNA]</scope>
    <source>
        <strain evidence="9 10">A05MB</strain>
    </source>
</reference>
<dbReference type="PANTHER" id="PTHR40060">
    <property type="entry name" value="UPF0316 PROTEIN YEBE"/>
    <property type="match status" value="1"/>
</dbReference>
<evidence type="ECO:0000259" key="8">
    <source>
        <dbReference type="Pfam" id="PF18955"/>
    </source>
</evidence>
<name>A0A5D8QAT4_9THEO</name>
<dbReference type="Proteomes" id="UP000322976">
    <property type="component" value="Unassembled WGS sequence"/>
</dbReference>
<evidence type="ECO:0000313" key="10">
    <source>
        <dbReference type="Proteomes" id="UP000322976"/>
    </source>
</evidence>
<dbReference type="PANTHER" id="PTHR40060:SF1">
    <property type="entry name" value="UPF0316 PROTEIN YEBE"/>
    <property type="match status" value="1"/>
</dbReference>
<keyword evidence="4 6" id="KW-1133">Transmembrane helix</keyword>
<keyword evidence="10" id="KW-1185">Reference proteome</keyword>
<keyword evidence="3 6" id="KW-0812">Transmembrane</keyword>
<dbReference type="Pfam" id="PF18955">
    <property type="entry name" value="DUF5698"/>
    <property type="match status" value="1"/>
</dbReference>
<dbReference type="CDD" id="cd16381">
    <property type="entry name" value="YitT_C_like_1"/>
    <property type="match status" value="1"/>
</dbReference>
<comment type="similarity">
    <text evidence="6">Belongs to the UPF0316 family.</text>
</comment>
<dbReference type="EMBL" id="VTPS01000011">
    <property type="protein sequence ID" value="TZE81710.1"/>
    <property type="molecule type" value="Genomic_DNA"/>
</dbReference>
<keyword evidence="2 6" id="KW-1003">Cell membrane</keyword>
<dbReference type="HAMAP" id="MF_01515">
    <property type="entry name" value="UPF0316"/>
    <property type="match status" value="1"/>
</dbReference>
<evidence type="ECO:0000256" key="6">
    <source>
        <dbReference type="HAMAP-Rule" id="MF_01515"/>
    </source>
</evidence>
<dbReference type="Pfam" id="PF10035">
    <property type="entry name" value="DUF2179"/>
    <property type="match status" value="1"/>
</dbReference>
<evidence type="ECO:0000313" key="9">
    <source>
        <dbReference type="EMBL" id="TZE81710.1"/>
    </source>
</evidence>
<dbReference type="RefSeq" id="WP_149545473.1">
    <property type="nucleotide sequence ID" value="NZ_VTPS01000011.1"/>
</dbReference>
<feature type="domain" description="DUF2179" evidence="7">
    <location>
        <begin position="112"/>
        <end position="164"/>
    </location>
</feature>
<keyword evidence="5 6" id="KW-0472">Membrane</keyword>
<evidence type="ECO:0000256" key="1">
    <source>
        <dbReference type="ARBA" id="ARBA00004651"/>
    </source>
</evidence>
<evidence type="ECO:0000256" key="4">
    <source>
        <dbReference type="ARBA" id="ARBA00022989"/>
    </source>
</evidence>
<dbReference type="InterPro" id="IPR044035">
    <property type="entry name" value="DUF5698"/>
</dbReference>
<dbReference type="GO" id="GO:0005886">
    <property type="term" value="C:plasma membrane"/>
    <property type="evidence" value="ECO:0007669"/>
    <property type="project" value="UniProtKB-SubCell"/>
</dbReference>
<evidence type="ECO:0000256" key="3">
    <source>
        <dbReference type="ARBA" id="ARBA00022692"/>
    </source>
</evidence>
<feature type="domain" description="DUF5698" evidence="8">
    <location>
        <begin position="23"/>
        <end position="79"/>
    </location>
</feature>
<evidence type="ECO:0000259" key="7">
    <source>
        <dbReference type="Pfam" id="PF10035"/>
    </source>
</evidence>
<sequence>MWETLLGCVLIALARITDVSCATVRTLMLVRGKRTIAAAIGLVEATVYLLALSKVMSSVNNIPNIIAYAVGFASGNYIGSLIEEKIAVGTIMVQVIPSCTDGIVGDLRSMGYGVTVVDGTGKDGPREVLNITMNRKDLPHIYKYFQEKDCRAFITVLDTRDIRGGYLKDITNRK</sequence>
<comment type="caution">
    <text evidence="9">The sequence shown here is derived from an EMBL/GenBank/DDBJ whole genome shotgun (WGS) entry which is preliminary data.</text>
</comment>
<evidence type="ECO:0000256" key="5">
    <source>
        <dbReference type="ARBA" id="ARBA00023136"/>
    </source>
</evidence>
<dbReference type="InterPro" id="IPR022930">
    <property type="entry name" value="UPF0316"/>
</dbReference>
<gene>
    <name evidence="9" type="ORF">FWJ32_08170</name>
</gene>
<accession>A0A5D8QAT4</accession>
<proteinExistence type="inferred from homology"/>
<dbReference type="InterPro" id="IPR019264">
    <property type="entry name" value="DUF2179"/>
</dbReference>
<comment type="subcellular location">
    <subcellularLocation>
        <location evidence="1 6">Cell membrane</location>
        <topology evidence="1 6">Multi-pass membrane protein</topology>
    </subcellularLocation>
</comment>